<evidence type="ECO:0000256" key="4">
    <source>
        <dbReference type="ARBA" id="ARBA00022857"/>
    </source>
</evidence>
<dbReference type="Pfam" id="PF00881">
    <property type="entry name" value="Nitroreductase"/>
    <property type="match status" value="1"/>
</dbReference>
<feature type="domain" description="Nitroreductase" evidence="9">
    <location>
        <begin position="8"/>
        <end position="152"/>
    </location>
</feature>
<dbReference type="InterPro" id="IPR029479">
    <property type="entry name" value="Nitroreductase"/>
</dbReference>
<evidence type="ECO:0000256" key="5">
    <source>
        <dbReference type="ARBA" id="ARBA00023002"/>
    </source>
</evidence>
<feature type="binding site" description="in other chain" evidence="8">
    <location>
        <begin position="122"/>
        <end position="124"/>
    </location>
    <ligand>
        <name>FMN</name>
        <dbReference type="ChEBI" id="CHEBI:58210"/>
        <note>ligand shared between dimeric partners</note>
    </ligand>
</feature>
<evidence type="ECO:0000256" key="8">
    <source>
        <dbReference type="PIRSR" id="PIRSR000232-1"/>
    </source>
</evidence>
<dbReference type="SUPFAM" id="SSF55469">
    <property type="entry name" value="FMN-dependent nitroreductase-like"/>
    <property type="match status" value="1"/>
</dbReference>
<evidence type="ECO:0000256" key="7">
    <source>
        <dbReference type="PIRNR" id="PIRNR000232"/>
    </source>
</evidence>
<keyword evidence="3 7" id="KW-0288">FMN</keyword>
<evidence type="ECO:0000259" key="9">
    <source>
        <dbReference type="Pfam" id="PF00881"/>
    </source>
</evidence>
<reference evidence="10 11" key="1">
    <citation type="submission" date="2016-09" db="EMBL/GenBank/DDBJ databases">
        <authorList>
            <person name="Capua I."/>
            <person name="De Benedictis P."/>
            <person name="Joannis T."/>
            <person name="Lombin L.H."/>
            <person name="Cattoli G."/>
        </authorList>
    </citation>
    <scope>NUCLEOTIDE SEQUENCE [LARGE SCALE GENOMIC DNA]</scope>
    <source>
        <strain evidence="10 11">NIO-1002</strain>
    </source>
</reference>
<dbReference type="PANTHER" id="PTHR43821">
    <property type="entry name" value="NAD(P)H NITROREDUCTASE YDJA-RELATED"/>
    <property type="match status" value="1"/>
</dbReference>
<keyword evidence="4 7" id="KW-0521">NADP</keyword>
<protein>
    <recommendedName>
        <fullName evidence="7">Putative NAD(P)H nitroreductase</fullName>
        <ecNumber evidence="7">1.-.-.-</ecNumber>
    </recommendedName>
</protein>
<dbReference type="GO" id="GO:0016491">
    <property type="term" value="F:oxidoreductase activity"/>
    <property type="evidence" value="ECO:0007669"/>
    <property type="project" value="UniProtKB-UniRule"/>
</dbReference>
<name>A0A1G6NPV5_9MICO</name>
<evidence type="ECO:0000313" key="10">
    <source>
        <dbReference type="EMBL" id="SDC69307.1"/>
    </source>
</evidence>
<evidence type="ECO:0000256" key="3">
    <source>
        <dbReference type="ARBA" id="ARBA00022643"/>
    </source>
</evidence>
<dbReference type="EMBL" id="FMYG01000006">
    <property type="protein sequence ID" value="SDC69307.1"/>
    <property type="molecule type" value="Genomic_DNA"/>
</dbReference>
<feature type="binding site" evidence="8">
    <location>
        <position position="35"/>
    </location>
    <ligand>
        <name>FMN</name>
        <dbReference type="ChEBI" id="CHEBI:58210"/>
        <note>ligand shared between dimeric partners</note>
    </ligand>
</feature>
<dbReference type="EC" id="1.-.-.-" evidence="7"/>
<feature type="binding site" evidence="8">
    <location>
        <position position="39"/>
    </location>
    <ligand>
        <name>FMN</name>
        <dbReference type="ChEBI" id="CHEBI:58210"/>
        <note>ligand shared between dimeric partners</note>
    </ligand>
</feature>
<evidence type="ECO:0000313" key="11">
    <source>
        <dbReference type="Proteomes" id="UP000183203"/>
    </source>
</evidence>
<organism evidence="10 11">
    <name type="scientific">Microbacterium enclense</name>
    <dbReference type="NCBI Taxonomy" id="993073"/>
    <lineage>
        <taxon>Bacteria</taxon>
        <taxon>Bacillati</taxon>
        <taxon>Actinomycetota</taxon>
        <taxon>Actinomycetes</taxon>
        <taxon>Micrococcales</taxon>
        <taxon>Microbacteriaceae</taxon>
        <taxon>Microbacterium</taxon>
    </lineage>
</organism>
<dbReference type="InterPro" id="IPR000415">
    <property type="entry name" value="Nitroreductase-like"/>
</dbReference>
<keyword evidence="6 7" id="KW-0520">NAD</keyword>
<dbReference type="PIRSF" id="PIRSF000232">
    <property type="entry name" value="YdjA"/>
    <property type="match status" value="1"/>
</dbReference>
<dbReference type="AlphaFoldDB" id="A0A1G6NPV5"/>
<dbReference type="PANTHER" id="PTHR43821:SF1">
    <property type="entry name" value="NAD(P)H NITROREDUCTASE YDJA-RELATED"/>
    <property type="match status" value="1"/>
</dbReference>
<comment type="cofactor">
    <cofactor evidence="8">
        <name>FMN</name>
        <dbReference type="ChEBI" id="CHEBI:58210"/>
    </cofactor>
    <text evidence="8">Binds 1 FMN per subunit.</text>
</comment>
<dbReference type="STRING" id="993073.AS029_12575"/>
<gene>
    <name evidence="10" type="ORF">SAMN05216418_2794</name>
</gene>
<proteinExistence type="inferred from homology"/>
<evidence type="ECO:0000256" key="2">
    <source>
        <dbReference type="ARBA" id="ARBA00022630"/>
    </source>
</evidence>
<keyword evidence="5 7" id="KW-0560">Oxidoreductase</keyword>
<dbReference type="InterPro" id="IPR052530">
    <property type="entry name" value="NAD(P)H_nitroreductase"/>
</dbReference>
<evidence type="ECO:0000256" key="1">
    <source>
        <dbReference type="ARBA" id="ARBA00007118"/>
    </source>
</evidence>
<evidence type="ECO:0000256" key="6">
    <source>
        <dbReference type="ARBA" id="ARBA00023027"/>
    </source>
</evidence>
<keyword evidence="2 7" id="KW-0285">Flavoprotein</keyword>
<dbReference type="Proteomes" id="UP000183203">
    <property type="component" value="Unassembled WGS sequence"/>
</dbReference>
<feature type="binding site" description="in other chain" evidence="8">
    <location>
        <begin position="10"/>
        <end position="12"/>
    </location>
    <ligand>
        <name>FMN</name>
        <dbReference type="ChEBI" id="CHEBI:58210"/>
        <note>ligand shared between dimeric partners</note>
    </ligand>
</feature>
<comment type="similarity">
    <text evidence="1 7">Belongs to the nitroreductase family.</text>
</comment>
<dbReference type="Gene3D" id="3.40.109.10">
    <property type="entry name" value="NADH Oxidase"/>
    <property type="match status" value="1"/>
</dbReference>
<accession>A0A1G6NPV5</accession>
<sequence length="189" mass="20822">MSALEAMRDRRSWSKVTDLAPTGPELEAFVAAAGRVADHKTLRPWRIIEIRGSDRDLLARALNKADGKKGYSSKPRRAPLIIALVADVSSKKIPAWEQEATASGVAHMLSLVLDEAGFGVFWRTDDNTRSKALAKAHGLRKGEVLLGWLYVGGKPPRTRPVRRKTVDAAKHISRLPGGKKRRKVDDARS</sequence>
<dbReference type="InterPro" id="IPR026021">
    <property type="entry name" value="YdjA-like"/>
</dbReference>